<dbReference type="OMA" id="ITHFYCA"/>
<reference evidence="2" key="1">
    <citation type="submission" date="2025-08" db="UniProtKB">
        <authorList>
            <consortium name="Ensembl"/>
        </authorList>
    </citation>
    <scope>IDENTIFICATION</scope>
</reference>
<dbReference type="PANTHER" id="PTHR33332">
    <property type="entry name" value="REVERSE TRANSCRIPTASE DOMAIN-CONTAINING PROTEIN"/>
    <property type="match status" value="1"/>
</dbReference>
<proteinExistence type="predicted"/>
<evidence type="ECO:0000313" key="3">
    <source>
        <dbReference type="Proteomes" id="UP000694546"/>
    </source>
</evidence>
<protein>
    <recommendedName>
        <fullName evidence="1">Reverse transcriptase domain-containing protein</fullName>
    </recommendedName>
</protein>
<dbReference type="CDD" id="cd01650">
    <property type="entry name" value="RT_nLTR_like"/>
    <property type="match status" value="1"/>
</dbReference>
<dbReference type="AlphaFoldDB" id="A0A8C5FQT1"/>
<dbReference type="Pfam" id="PF00078">
    <property type="entry name" value="RVT_1"/>
    <property type="match status" value="1"/>
</dbReference>
<dbReference type="InterPro" id="IPR043502">
    <property type="entry name" value="DNA/RNA_pol_sf"/>
</dbReference>
<accession>A0A8C5FQT1</accession>
<dbReference type="SUPFAM" id="SSF56672">
    <property type="entry name" value="DNA/RNA polymerases"/>
    <property type="match status" value="1"/>
</dbReference>
<dbReference type="InterPro" id="IPR015095">
    <property type="entry name" value="AlkB_hom8_N"/>
</dbReference>
<name>A0A8C5FQT1_GADMO</name>
<organism evidence="2 3">
    <name type="scientific">Gadus morhua</name>
    <name type="common">Atlantic cod</name>
    <dbReference type="NCBI Taxonomy" id="8049"/>
    <lineage>
        <taxon>Eukaryota</taxon>
        <taxon>Metazoa</taxon>
        <taxon>Chordata</taxon>
        <taxon>Craniata</taxon>
        <taxon>Vertebrata</taxon>
        <taxon>Euteleostomi</taxon>
        <taxon>Actinopterygii</taxon>
        <taxon>Neopterygii</taxon>
        <taxon>Teleostei</taxon>
        <taxon>Neoteleostei</taxon>
        <taxon>Acanthomorphata</taxon>
        <taxon>Zeiogadaria</taxon>
        <taxon>Gadariae</taxon>
        <taxon>Gadiformes</taxon>
        <taxon>Gadoidei</taxon>
        <taxon>Gadidae</taxon>
        <taxon>Gadus</taxon>
    </lineage>
</organism>
<dbReference type="InterPro" id="IPR000477">
    <property type="entry name" value="RT_dom"/>
</dbReference>
<sequence>MTCKCLTSDWLTALSISVINPIKLPERRERERERAIAIARARERERLYDYRPVALTSVVMKVLERLVCRYLTYITLDPHQFAYRANRGVDDAVSLCTHFILQHLNTKSTYARVLFIDFSSAFNTIIPVRLYNFLLAAGVNALLCQWILTFLSSRKQCVKIQNNVSSPRILNTGAPQGCVLSPLLFSLYTNNCTSNSASVKMLKFADDTTVIGLISDGEGSTYRSEVEQLVQWCEDNNLILNTTKTKELIIDYRKKAGQHLPISINGQVVEWVSSFRFLGTTIHQSLSWNLNISLIISKSHQRIYFLRQLRKFGVSQAGITHFYCAAIESVLTFSLLVWYGSATSQDKQQLERVVRRASEIIGCSLPTIGSHYDTTISRKTRKIISDPSHPAHHLFTLLPSGRRYRSITRKTTRFRDSTYLQAIRHLNKQ</sequence>
<keyword evidence="3" id="KW-1185">Reference proteome</keyword>
<evidence type="ECO:0000313" key="2">
    <source>
        <dbReference type="Ensembl" id="ENSGMOP00000054609.1"/>
    </source>
</evidence>
<dbReference type="Proteomes" id="UP000694546">
    <property type="component" value="Unassembled WGS sequence"/>
</dbReference>
<dbReference type="Pfam" id="PF09004">
    <property type="entry name" value="ALKBH8_N"/>
    <property type="match status" value="1"/>
</dbReference>
<dbReference type="Ensembl" id="ENSGMOT00000067896.1">
    <property type="protein sequence ID" value="ENSGMOP00000054609.1"/>
    <property type="gene ID" value="ENSGMOG00000032989.1"/>
</dbReference>
<evidence type="ECO:0000259" key="1">
    <source>
        <dbReference type="PROSITE" id="PS50878"/>
    </source>
</evidence>
<dbReference type="GeneTree" id="ENSGT01120000271821"/>
<feature type="domain" description="Reverse transcriptase" evidence="1">
    <location>
        <begin position="25"/>
        <end position="282"/>
    </location>
</feature>
<dbReference type="GO" id="GO:0016706">
    <property type="term" value="F:2-oxoglutarate-dependent dioxygenase activity"/>
    <property type="evidence" value="ECO:0007669"/>
    <property type="project" value="InterPro"/>
</dbReference>
<reference evidence="2" key="2">
    <citation type="submission" date="2025-09" db="UniProtKB">
        <authorList>
            <consortium name="Ensembl"/>
        </authorList>
    </citation>
    <scope>IDENTIFICATION</scope>
</reference>
<dbReference type="GO" id="GO:0008168">
    <property type="term" value="F:methyltransferase activity"/>
    <property type="evidence" value="ECO:0007669"/>
    <property type="project" value="InterPro"/>
</dbReference>
<dbReference type="PROSITE" id="PS50878">
    <property type="entry name" value="RT_POL"/>
    <property type="match status" value="1"/>
</dbReference>